<evidence type="ECO:0000313" key="1">
    <source>
        <dbReference type="EMBL" id="ABZ09110.1"/>
    </source>
</evidence>
<reference evidence="1" key="1">
    <citation type="journal article" date="2008" name="ISME J.">
        <title>Genomic patterns of recombination, clonal divergence and environment in marine microbial populations.</title>
        <authorList>
            <person name="Konstantinidis K.T."/>
            <person name="Delong E.F."/>
        </authorList>
    </citation>
    <scope>NUCLEOTIDE SEQUENCE</scope>
</reference>
<accession>B3T951</accession>
<organism evidence="1">
    <name type="scientific">uncultured marine crenarchaeote HF4000_APKG6D9</name>
    <dbReference type="NCBI Taxonomy" id="455597"/>
    <lineage>
        <taxon>Archaea</taxon>
        <taxon>Nitrososphaerota</taxon>
        <taxon>Nitrososphaeria</taxon>
        <taxon>Nitrosopumilales</taxon>
        <taxon>environmental samples</taxon>
    </lineage>
</organism>
<sequence length="74" mass="8276">MFKMRNIGVFGLGGVIFVNNVNNVNSGSFDPFIEKYHIMEINYACFISLNHVCSIVTNSTLSLDRSIKETGEND</sequence>
<name>B3T951_9ARCH</name>
<gene>
    <name evidence="1" type="ORF">ALOHA_HF4000APKG6D9ctg2g15</name>
</gene>
<dbReference type="EMBL" id="EU016644">
    <property type="protein sequence ID" value="ABZ09110.1"/>
    <property type="molecule type" value="Genomic_DNA"/>
</dbReference>
<dbReference type="AlphaFoldDB" id="B3T951"/>
<protein>
    <submittedName>
        <fullName evidence="1">Uncharacterized protein</fullName>
    </submittedName>
</protein>
<proteinExistence type="predicted"/>